<evidence type="ECO:0000256" key="4">
    <source>
        <dbReference type="ARBA" id="ARBA00022989"/>
    </source>
</evidence>
<accession>A0A8T2IIP9</accession>
<dbReference type="Proteomes" id="UP000812440">
    <property type="component" value="Unassembled WGS sequence"/>
</dbReference>
<feature type="domain" description="Fibronectin type-III" evidence="13">
    <location>
        <begin position="216"/>
        <end position="314"/>
    </location>
</feature>
<keyword evidence="2 11" id="KW-0812">Transmembrane</keyword>
<keyword evidence="7" id="KW-0675">Receptor</keyword>
<keyword evidence="3 12" id="KW-0732">Signal</keyword>
<comment type="caution">
    <text evidence="14">The sequence shown here is derived from an EMBL/GenBank/DDBJ whole genome shotgun (WGS) entry which is preliminary data.</text>
</comment>
<evidence type="ECO:0000256" key="1">
    <source>
        <dbReference type="ARBA" id="ARBA00004479"/>
    </source>
</evidence>
<dbReference type="AlphaFoldDB" id="A0A8T2IIP9"/>
<dbReference type="InterPro" id="IPR003530">
    <property type="entry name" value="Hematopoietin_rcpt_L_F3_CS"/>
</dbReference>
<keyword evidence="15" id="KW-1185">Reference proteome</keyword>
<name>A0A8T2IIP9_9PIPI</name>
<dbReference type="PROSITE" id="PS01354">
    <property type="entry name" value="HEMATOPO_REC_L_F3"/>
    <property type="match status" value="1"/>
</dbReference>
<dbReference type="Gene3D" id="2.60.40.10">
    <property type="entry name" value="Immunoglobulins"/>
    <property type="match status" value="3"/>
</dbReference>
<protein>
    <recommendedName>
        <fullName evidence="13">Fibronectin type-III domain-containing protein</fullName>
    </recommendedName>
</protein>
<evidence type="ECO:0000256" key="9">
    <source>
        <dbReference type="ARBA" id="ARBA00023319"/>
    </source>
</evidence>
<evidence type="ECO:0000256" key="11">
    <source>
        <dbReference type="SAM" id="Phobius"/>
    </source>
</evidence>
<feature type="chain" id="PRO_5035789432" description="Fibronectin type-III domain-containing protein" evidence="12">
    <location>
        <begin position="26"/>
        <end position="406"/>
    </location>
</feature>
<evidence type="ECO:0000256" key="6">
    <source>
        <dbReference type="ARBA" id="ARBA00023157"/>
    </source>
</evidence>
<dbReference type="PANTHER" id="PTHR23037">
    <property type="entry name" value="CYTOKINE RECEPTOR"/>
    <property type="match status" value="1"/>
</dbReference>
<feature type="transmembrane region" description="Helical" evidence="11">
    <location>
        <begin position="326"/>
        <end position="348"/>
    </location>
</feature>
<evidence type="ECO:0000313" key="14">
    <source>
        <dbReference type="EMBL" id="KAG8431683.1"/>
    </source>
</evidence>
<dbReference type="OrthoDB" id="8634471at2759"/>
<dbReference type="PROSITE" id="PS50853">
    <property type="entry name" value="FN3"/>
    <property type="match status" value="1"/>
</dbReference>
<dbReference type="InterPro" id="IPR036179">
    <property type="entry name" value="Ig-like_dom_sf"/>
</dbReference>
<dbReference type="Pfam" id="PF09240">
    <property type="entry name" value="IL6Ra-bind"/>
    <property type="match status" value="1"/>
</dbReference>
<dbReference type="InterPro" id="IPR003961">
    <property type="entry name" value="FN3_dom"/>
</dbReference>
<keyword evidence="9" id="KW-0393">Immunoglobulin domain</keyword>
<evidence type="ECO:0000256" key="2">
    <source>
        <dbReference type="ARBA" id="ARBA00022692"/>
    </source>
</evidence>
<comment type="subcellular location">
    <subcellularLocation>
        <location evidence="1">Membrane</location>
        <topology evidence="1">Single-pass type I membrane protein</topology>
    </subcellularLocation>
</comment>
<feature type="region of interest" description="Disordered" evidence="10">
    <location>
        <begin position="383"/>
        <end position="406"/>
    </location>
</feature>
<dbReference type="EMBL" id="JAACNH010000097">
    <property type="protein sequence ID" value="KAG8431683.1"/>
    <property type="molecule type" value="Genomic_DNA"/>
</dbReference>
<dbReference type="GO" id="GO:0004896">
    <property type="term" value="F:cytokine receptor activity"/>
    <property type="evidence" value="ECO:0007669"/>
    <property type="project" value="InterPro"/>
</dbReference>
<dbReference type="InterPro" id="IPR015321">
    <property type="entry name" value="TypeI_recpt_CBD"/>
</dbReference>
<evidence type="ECO:0000256" key="8">
    <source>
        <dbReference type="ARBA" id="ARBA00023180"/>
    </source>
</evidence>
<keyword evidence="5 11" id="KW-0472">Membrane</keyword>
<dbReference type="SUPFAM" id="SSF48726">
    <property type="entry name" value="Immunoglobulin"/>
    <property type="match status" value="1"/>
</dbReference>
<gene>
    <name evidence="14" type="ORF">GDO86_020463</name>
</gene>
<sequence>MNGGPSWVTFYVFVLHTGPLWPAETEETLCPKPVVSPDVEVALFHSNVSLTCPGCEGTVSWFSGQVPFSKRPYKMVKEGKLLLHSVRYTDEKVYTCFKGEQTICSVNLLVSEDLEKPLIHCYLRYPASNIICEWKKETKFRRGTSVTLISRKGFRGEPKTILCSYISSAKKYQCRLHHREDYSDQYILSMCVTSKTESKMSDIIQRNVHSLLQPDPPINVTITPIEAAPRKLRVDWHKPSSWLGNFYTLNYEVQYWVENSQHTSNGTTTKTYFYIEDALRGRKHFVLVRAREEYNGNFSSWSKEAEGTPWAEETFKEMAVPSGAPWYTFVVAGTSLGLIVLLLLAVLIRQKRKLSFCVAKGRKLKSLYWPVPSKIKTIPVPGEQIQTGQCPDLTADNVPEEPGTTN</sequence>
<dbReference type="CDD" id="cd00063">
    <property type="entry name" value="FN3"/>
    <property type="match status" value="1"/>
</dbReference>
<feature type="signal peptide" evidence="12">
    <location>
        <begin position="1"/>
        <end position="25"/>
    </location>
</feature>
<evidence type="ECO:0000259" key="13">
    <source>
        <dbReference type="PROSITE" id="PS50853"/>
    </source>
</evidence>
<organism evidence="14 15">
    <name type="scientific">Hymenochirus boettgeri</name>
    <name type="common">Congo dwarf clawed frog</name>
    <dbReference type="NCBI Taxonomy" id="247094"/>
    <lineage>
        <taxon>Eukaryota</taxon>
        <taxon>Metazoa</taxon>
        <taxon>Chordata</taxon>
        <taxon>Craniata</taxon>
        <taxon>Vertebrata</taxon>
        <taxon>Euteleostomi</taxon>
        <taxon>Amphibia</taxon>
        <taxon>Batrachia</taxon>
        <taxon>Anura</taxon>
        <taxon>Pipoidea</taxon>
        <taxon>Pipidae</taxon>
        <taxon>Pipinae</taxon>
        <taxon>Hymenochirus</taxon>
    </lineage>
</organism>
<evidence type="ECO:0000256" key="5">
    <source>
        <dbReference type="ARBA" id="ARBA00023136"/>
    </source>
</evidence>
<dbReference type="InterPro" id="IPR036116">
    <property type="entry name" value="FN3_sf"/>
</dbReference>
<dbReference type="SUPFAM" id="SSF49265">
    <property type="entry name" value="Fibronectin type III"/>
    <property type="match status" value="2"/>
</dbReference>
<keyword evidence="4 11" id="KW-1133">Transmembrane helix</keyword>
<keyword evidence="8" id="KW-0325">Glycoprotein</keyword>
<evidence type="ECO:0000256" key="7">
    <source>
        <dbReference type="ARBA" id="ARBA00023170"/>
    </source>
</evidence>
<reference evidence="14" key="1">
    <citation type="thesis" date="2020" institute="ProQuest LLC" country="789 East Eisenhower Parkway, Ann Arbor, MI, USA">
        <title>Comparative Genomics and Chromosome Evolution.</title>
        <authorList>
            <person name="Mudd A.B."/>
        </authorList>
    </citation>
    <scope>NUCLEOTIDE SEQUENCE</scope>
    <source>
        <strain evidence="14">Female2</strain>
        <tissue evidence="14">Blood</tissue>
    </source>
</reference>
<evidence type="ECO:0000256" key="12">
    <source>
        <dbReference type="SAM" id="SignalP"/>
    </source>
</evidence>
<dbReference type="GO" id="GO:0009897">
    <property type="term" value="C:external side of plasma membrane"/>
    <property type="evidence" value="ECO:0007669"/>
    <property type="project" value="TreeGrafter"/>
</dbReference>
<evidence type="ECO:0000256" key="10">
    <source>
        <dbReference type="SAM" id="MobiDB-lite"/>
    </source>
</evidence>
<dbReference type="InterPro" id="IPR013783">
    <property type="entry name" value="Ig-like_fold"/>
</dbReference>
<evidence type="ECO:0000256" key="3">
    <source>
        <dbReference type="ARBA" id="ARBA00022729"/>
    </source>
</evidence>
<proteinExistence type="predicted"/>
<dbReference type="PANTHER" id="PTHR23037:SF35">
    <property type="entry name" value="FIBRONECTIN TYPE-III DOMAIN-CONTAINING PROTEIN"/>
    <property type="match status" value="1"/>
</dbReference>
<keyword evidence="6" id="KW-1015">Disulfide bond</keyword>
<evidence type="ECO:0000313" key="15">
    <source>
        <dbReference type="Proteomes" id="UP000812440"/>
    </source>
</evidence>